<reference evidence="1" key="1">
    <citation type="submission" date="2022-08" db="UniProtKB">
        <authorList>
            <consortium name="EnsemblMetazoa"/>
        </authorList>
    </citation>
    <scope>IDENTIFICATION</scope>
    <source>
        <strain evidence="1">05x7-T-G4-1.051#20</strain>
    </source>
</reference>
<accession>A0A8W8NQH0</accession>
<dbReference type="SUPFAM" id="SSF101898">
    <property type="entry name" value="NHL repeat"/>
    <property type="match status" value="1"/>
</dbReference>
<protein>
    <recommendedName>
        <fullName evidence="3">Tripartite motif-containing protein 2</fullName>
    </recommendedName>
</protein>
<dbReference type="Gene3D" id="2.120.10.30">
    <property type="entry name" value="TolB, C-terminal domain"/>
    <property type="match status" value="1"/>
</dbReference>
<evidence type="ECO:0000313" key="1">
    <source>
        <dbReference type="EnsemblMetazoa" id="G690.1:cds"/>
    </source>
</evidence>
<evidence type="ECO:0000313" key="2">
    <source>
        <dbReference type="Proteomes" id="UP000005408"/>
    </source>
</evidence>
<evidence type="ECO:0008006" key="3">
    <source>
        <dbReference type="Google" id="ProtNLM"/>
    </source>
</evidence>
<sequence length="539" mass="62102">MDERHIDVKDKNNLTQFDALTDSGLLFNKLLDSLWRKGNFLQHKKSLVYHMKHLDMLAELNSELWYVPCMNKQKYTDTILENCTVSSTLCFVFEFLPFVIFHRLIVACINRLKMALWKSEGKYCIYHTATILCRKNTTHRVLIGIHDLKGYKCEEYHYSIEIQAIETNPRTLDFQFCSEIKENICQILLELTQTFSMKDESFQIGYRCTVTPYSNYQKDHIILEKDLSSEVDCSQCAPVHAVEVSSIVGFWESKMKSKKKPDKTVWRLLPSVQECASISILNVYNVNHISQVTSTNLWLSSRKLVFKIDHNGDVLQRFPIDDIWGSASHAIDQAGNCLLVRNDKILRCTSKGEEETLLTPDWTALSIYSSKFNGDILLGIYTLIEKGSKTKLSRYNRNGELLSELEYYEEKRLYVSPMYLSENINRDICTADIDTCLVKAVDKNGKLKFSYNGLPSHANFFPTGICNDSLGHVIVCNRHDSNPSVHLLDMSGEFLSLILHDRDDIRDPWGLCVDEDGRLYLGQNDCSSIKVFKYLEKDN</sequence>
<name>A0A8W8NQH0_MAGGI</name>
<keyword evidence="2" id="KW-1185">Reference proteome</keyword>
<dbReference type="AlphaFoldDB" id="A0A8W8NQH0"/>
<dbReference type="EnsemblMetazoa" id="G690.1">
    <property type="protein sequence ID" value="G690.1:cds"/>
    <property type="gene ID" value="G690"/>
</dbReference>
<dbReference type="InterPro" id="IPR011042">
    <property type="entry name" value="6-blade_b-propeller_TolB-like"/>
</dbReference>
<organism evidence="1 2">
    <name type="scientific">Magallana gigas</name>
    <name type="common">Pacific oyster</name>
    <name type="synonym">Crassostrea gigas</name>
    <dbReference type="NCBI Taxonomy" id="29159"/>
    <lineage>
        <taxon>Eukaryota</taxon>
        <taxon>Metazoa</taxon>
        <taxon>Spiralia</taxon>
        <taxon>Lophotrochozoa</taxon>
        <taxon>Mollusca</taxon>
        <taxon>Bivalvia</taxon>
        <taxon>Autobranchia</taxon>
        <taxon>Pteriomorphia</taxon>
        <taxon>Ostreida</taxon>
        <taxon>Ostreoidea</taxon>
        <taxon>Ostreidae</taxon>
        <taxon>Magallana</taxon>
    </lineage>
</organism>
<dbReference type="Proteomes" id="UP000005408">
    <property type="component" value="Unassembled WGS sequence"/>
</dbReference>
<proteinExistence type="predicted"/>